<dbReference type="GO" id="GO:0015074">
    <property type="term" value="P:DNA integration"/>
    <property type="evidence" value="ECO:0007669"/>
    <property type="project" value="InterPro"/>
</dbReference>
<evidence type="ECO:0000259" key="1">
    <source>
        <dbReference type="PROSITE" id="PS50994"/>
    </source>
</evidence>
<name>A0A371I442_MUCPR</name>
<gene>
    <name evidence="2" type="ORF">CR513_05776</name>
</gene>
<dbReference type="GO" id="GO:0004523">
    <property type="term" value="F:RNA-DNA hybrid ribonuclease activity"/>
    <property type="evidence" value="ECO:0007669"/>
    <property type="project" value="InterPro"/>
</dbReference>
<feature type="domain" description="Integrase catalytic" evidence="1">
    <location>
        <begin position="232"/>
        <end position="332"/>
    </location>
</feature>
<dbReference type="GO" id="GO:0003676">
    <property type="term" value="F:nucleic acid binding"/>
    <property type="evidence" value="ECO:0007669"/>
    <property type="project" value="InterPro"/>
</dbReference>
<dbReference type="InterPro" id="IPR002156">
    <property type="entry name" value="RNaseH_domain"/>
</dbReference>
<dbReference type="AlphaFoldDB" id="A0A371I442"/>
<sequence length="332" mass="37194">MRGGFPRVKDDVSLSPHPHTAVSSIIIQEEEGEQRPIYYVLADFVNELTPNSLEEEEVGANKEWMLSIDGSSNKKCSGAGIIIEGLSEVLIEQSLCFEFRASNNQAEYKVLLAGIRLAKELGTTMLTIKSDPQLVIGQVNGEYQAKDLQLTRYLVLEDPQDARRIKREATKYVLIAVEHAIKEVHEGACGSHIGGRALANKIARAGFYWPTIKKDSLAFVKNAPSEQLHLVTSSSPSYMWGMDILGPFPLAIGQVKFLSVAVDYFTKWIEVKLIATISVERVRHFYWRRIVCHFELSIVIVSDNDTQFASRAVVEFCVQYGIKESFTSVEHP</sequence>
<comment type="caution">
    <text evidence="2">The sequence shown here is derived from an EMBL/GenBank/DDBJ whole genome shotgun (WGS) entry which is preliminary data.</text>
</comment>
<dbReference type="Gene3D" id="3.30.420.10">
    <property type="entry name" value="Ribonuclease H-like superfamily/Ribonuclease H"/>
    <property type="match status" value="2"/>
</dbReference>
<protein>
    <recommendedName>
        <fullName evidence="1">Integrase catalytic domain-containing protein</fullName>
    </recommendedName>
</protein>
<dbReference type="InterPro" id="IPR012337">
    <property type="entry name" value="RNaseH-like_sf"/>
</dbReference>
<feature type="non-terminal residue" evidence="2">
    <location>
        <position position="1"/>
    </location>
</feature>
<dbReference type="Proteomes" id="UP000257109">
    <property type="component" value="Unassembled WGS sequence"/>
</dbReference>
<dbReference type="InterPro" id="IPR036397">
    <property type="entry name" value="RNaseH_sf"/>
</dbReference>
<proteinExistence type="predicted"/>
<evidence type="ECO:0000313" key="3">
    <source>
        <dbReference type="Proteomes" id="UP000257109"/>
    </source>
</evidence>
<dbReference type="PANTHER" id="PTHR48475">
    <property type="entry name" value="RIBONUCLEASE H"/>
    <property type="match status" value="1"/>
</dbReference>
<dbReference type="OrthoDB" id="2016287at2759"/>
<keyword evidence="3" id="KW-1185">Reference proteome</keyword>
<accession>A0A371I442</accession>
<dbReference type="Pfam" id="PF13456">
    <property type="entry name" value="RVT_3"/>
    <property type="match status" value="1"/>
</dbReference>
<dbReference type="SUPFAM" id="SSF53098">
    <property type="entry name" value="Ribonuclease H-like"/>
    <property type="match status" value="2"/>
</dbReference>
<dbReference type="PANTHER" id="PTHR48475:SF2">
    <property type="entry name" value="RIBONUCLEASE H"/>
    <property type="match status" value="1"/>
</dbReference>
<evidence type="ECO:0000313" key="2">
    <source>
        <dbReference type="EMBL" id="RDY09806.1"/>
    </source>
</evidence>
<dbReference type="PROSITE" id="PS50994">
    <property type="entry name" value="INTEGRASE"/>
    <property type="match status" value="1"/>
</dbReference>
<reference evidence="2" key="1">
    <citation type="submission" date="2018-05" db="EMBL/GenBank/DDBJ databases">
        <title>Draft genome of Mucuna pruriens seed.</title>
        <authorList>
            <person name="Nnadi N.E."/>
            <person name="Vos R."/>
            <person name="Hasami M.H."/>
            <person name="Devisetty U.K."/>
            <person name="Aguiy J.C."/>
        </authorList>
    </citation>
    <scope>NUCLEOTIDE SEQUENCE [LARGE SCALE GENOMIC DNA]</scope>
    <source>
        <strain evidence="2">JCA_2017</strain>
    </source>
</reference>
<dbReference type="EMBL" id="QJKJ01000966">
    <property type="protein sequence ID" value="RDY09806.1"/>
    <property type="molecule type" value="Genomic_DNA"/>
</dbReference>
<dbReference type="Pfam" id="PF00665">
    <property type="entry name" value="rve"/>
    <property type="match status" value="1"/>
</dbReference>
<dbReference type="CDD" id="cd09279">
    <property type="entry name" value="RNase_HI_like"/>
    <property type="match status" value="1"/>
</dbReference>
<organism evidence="2 3">
    <name type="scientific">Mucuna pruriens</name>
    <name type="common">Velvet bean</name>
    <name type="synonym">Dolichos pruriens</name>
    <dbReference type="NCBI Taxonomy" id="157652"/>
    <lineage>
        <taxon>Eukaryota</taxon>
        <taxon>Viridiplantae</taxon>
        <taxon>Streptophyta</taxon>
        <taxon>Embryophyta</taxon>
        <taxon>Tracheophyta</taxon>
        <taxon>Spermatophyta</taxon>
        <taxon>Magnoliopsida</taxon>
        <taxon>eudicotyledons</taxon>
        <taxon>Gunneridae</taxon>
        <taxon>Pentapetalae</taxon>
        <taxon>rosids</taxon>
        <taxon>fabids</taxon>
        <taxon>Fabales</taxon>
        <taxon>Fabaceae</taxon>
        <taxon>Papilionoideae</taxon>
        <taxon>50 kb inversion clade</taxon>
        <taxon>NPAAA clade</taxon>
        <taxon>indigoferoid/millettioid clade</taxon>
        <taxon>Phaseoleae</taxon>
        <taxon>Mucuna</taxon>
    </lineage>
</organism>
<dbReference type="InterPro" id="IPR001584">
    <property type="entry name" value="Integrase_cat-core"/>
</dbReference>